<protein>
    <submittedName>
        <fullName evidence="3">Hemagglutinin associated protein</fullName>
    </submittedName>
</protein>
<organism evidence="3 4">
    <name type="scientific">Halosimplex carlsbadense 2-9-1</name>
    <dbReference type="NCBI Taxonomy" id="797114"/>
    <lineage>
        <taxon>Archaea</taxon>
        <taxon>Methanobacteriati</taxon>
        <taxon>Methanobacteriota</taxon>
        <taxon>Stenosarchaea group</taxon>
        <taxon>Halobacteria</taxon>
        <taxon>Halobacteriales</taxon>
        <taxon>Haloarculaceae</taxon>
        <taxon>Halosimplex</taxon>
    </lineage>
</organism>
<dbReference type="PRINTS" id="PR00508">
    <property type="entry name" value="S21N4MTFRASE"/>
</dbReference>
<dbReference type="GO" id="GO:0003677">
    <property type="term" value="F:DNA binding"/>
    <property type="evidence" value="ECO:0007669"/>
    <property type="project" value="InterPro"/>
</dbReference>
<keyword evidence="2" id="KW-0808">Transferase</keyword>
<evidence type="ECO:0000313" key="4">
    <source>
        <dbReference type="Proteomes" id="UP000011626"/>
    </source>
</evidence>
<dbReference type="EMBL" id="AOIU01000033">
    <property type="protein sequence ID" value="ELZ23477.1"/>
    <property type="molecule type" value="Genomic_DNA"/>
</dbReference>
<evidence type="ECO:0000313" key="3">
    <source>
        <dbReference type="EMBL" id="ELZ23477.1"/>
    </source>
</evidence>
<dbReference type="eggNOG" id="arCOG00115">
    <property type="taxonomic scope" value="Archaea"/>
</dbReference>
<comment type="caution">
    <text evidence="3">The sequence shown here is derived from an EMBL/GenBank/DDBJ whole genome shotgun (WGS) entry which is preliminary data.</text>
</comment>
<keyword evidence="1" id="KW-0489">Methyltransferase</keyword>
<reference evidence="3 4" key="1">
    <citation type="journal article" date="2014" name="PLoS Genet.">
        <title>Phylogenetically driven sequencing of extremely halophilic archaea reveals strategies for static and dynamic osmo-response.</title>
        <authorList>
            <person name="Becker E.A."/>
            <person name="Seitzer P.M."/>
            <person name="Tritt A."/>
            <person name="Larsen D."/>
            <person name="Krusor M."/>
            <person name="Yao A.I."/>
            <person name="Wu D."/>
            <person name="Madern D."/>
            <person name="Eisen J.A."/>
            <person name="Darling A.E."/>
            <person name="Facciotti M.T."/>
        </authorList>
    </citation>
    <scope>NUCLEOTIDE SEQUENCE [LARGE SCALE GENOMIC DNA]</scope>
    <source>
        <strain evidence="3 4">2-9-1</strain>
    </source>
</reference>
<dbReference type="InterPro" id="IPR001091">
    <property type="entry name" value="RM_Methyltransferase"/>
</dbReference>
<accession>M0CM80</accession>
<evidence type="ECO:0000256" key="1">
    <source>
        <dbReference type="ARBA" id="ARBA00022603"/>
    </source>
</evidence>
<dbReference type="AlphaFoldDB" id="M0CM80"/>
<sequence length="256" mass="28579">MVGVSETEREVIQADAFEALGELPDDFAHAAVVDYPWEFDYENGTNRMGYDRQKHGDEGENPMFEMAEDEALPILLGELERVLVDGAWLFCLADDRFQDVVRTSLQDAEQLVFRRNWAWTPGRMGMGYYGRVSHYPIPVATNGETERYVQDRGTLVNVDGRAESEYSTAKPLALYRKLLASPVLDDGERILEPFCGSAPGAAVASERDLSYWGCDVDAEAVELARGHLRQSRLVPDGGACNQRCVDTETERSEGSQ</sequence>
<proteinExistence type="predicted"/>
<name>M0CM80_9EURY</name>
<dbReference type="InterPro" id="IPR029063">
    <property type="entry name" value="SAM-dependent_MTases_sf"/>
</dbReference>
<dbReference type="GO" id="GO:0008170">
    <property type="term" value="F:N-methyltransferase activity"/>
    <property type="evidence" value="ECO:0007669"/>
    <property type="project" value="InterPro"/>
</dbReference>
<gene>
    <name evidence="3" type="ORF">C475_14428</name>
</gene>
<dbReference type="GO" id="GO:0032259">
    <property type="term" value="P:methylation"/>
    <property type="evidence" value="ECO:0007669"/>
    <property type="project" value="UniProtKB-KW"/>
</dbReference>
<dbReference type="SUPFAM" id="SSF53335">
    <property type="entry name" value="S-adenosyl-L-methionine-dependent methyltransferases"/>
    <property type="match status" value="1"/>
</dbReference>
<dbReference type="Gene3D" id="3.40.50.150">
    <property type="entry name" value="Vaccinia Virus protein VP39"/>
    <property type="match status" value="1"/>
</dbReference>
<dbReference type="Proteomes" id="UP000011626">
    <property type="component" value="Unassembled WGS sequence"/>
</dbReference>
<keyword evidence="4" id="KW-1185">Reference proteome</keyword>
<dbReference type="STRING" id="797114.C475_14428"/>
<evidence type="ECO:0000256" key="2">
    <source>
        <dbReference type="ARBA" id="ARBA00022679"/>
    </source>
</evidence>